<dbReference type="EMBL" id="GL883169">
    <property type="protein sequence ID" value="EGF98779.1"/>
    <property type="molecule type" value="Genomic_DNA"/>
</dbReference>
<dbReference type="InParanoid" id="F4S993"/>
<feature type="compositionally biased region" description="Basic and acidic residues" evidence="1">
    <location>
        <begin position="149"/>
        <end position="158"/>
    </location>
</feature>
<proteinExistence type="predicted"/>
<reference evidence="3" key="1">
    <citation type="journal article" date="2011" name="Proc. Natl. Acad. Sci. U.S.A.">
        <title>Obligate biotrophy features unraveled by the genomic analysis of rust fungi.</title>
        <authorList>
            <person name="Duplessis S."/>
            <person name="Cuomo C.A."/>
            <person name="Lin Y.-C."/>
            <person name="Aerts A."/>
            <person name="Tisserant E."/>
            <person name="Veneault-Fourrey C."/>
            <person name="Joly D.L."/>
            <person name="Hacquard S."/>
            <person name="Amselem J."/>
            <person name="Cantarel B.L."/>
            <person name="Chiu R."/>
            <person name="Coutinho P.M."/>
            <person name="Feau N."/>
            <person name="Field M."/>
            <person name="Frey P."/>
            <person name="Gelhaye E."/>
            <person name="Goldberg J."/>
            <person name="Grabherr M.G."/>
            <person name="Kodira C.D."/>
            <person name="Kohler A."/>
            <person name="Kuees U."/>
            <person name="Lindquist E.A."/>
            <person name="Lucas S.M."/>
            <person name="Mago R."/>
            <person name="Mauceli E."/>
            <person name="Morin E."/>
            <person name="Murat C."/>
            <person name="Pangilinan J.L."/>
            <person name="Park R."/>
            <person name="Pearson M."/>
            <person name="Quesneville H."/>
            <person name="Rouhier N."/>
            <person name="Sakthikumar S."/>
            <person name="Salamov A.A."/>
            <person name="Schmutz J."/>
            <person name="Selles B."/>
            <person name="Shapiro H."/>
            <person name="Tanguay P."/>
            <person name="Tuskan G.A."/>
            <person name="Henrissat B."/>
            <person name="Van de Peer Y."/>
            <person name="Rouze P."/>
            <person name="Ellis J.G."/>
            <person name="Dodds P.N."/>
            <person name="Schein J.E."/>
            <person name="Zhong S."/>
            <person name="Hamelin R.C."/>
            <person name="Grigoriev I.V."/>
            <person name="Szabo L.J."/>
            <person name="Martin F."/>
        </authorList>
    </citation>
    <scope>NUCLEOTIDE SEQUENCE [LARGE SCALE GENOMIC DNA]</scope>
    <source>
        <strain evidence="3">98AG31 / pathotype 3-4-7</strain>
    </source>
</reference>
<dbReference type="GeneID" id="18931164"/>
<dbReference type="OrthoDB" id="10316734at2759"/>
<dbReference type="AlphaFoldDB" id="F4S993"/>
<organism evidence="3">
    <name type="scientific">Melampsora larici-populina (strain 98AG31 / pathotype 3-4-7)</name>
    <name type="common">Poplar leaf rust fungus</name>
    <dbReference type="NCBI Taxonomy" id="747676"/>
    <lineage>
        <taxon>Eukaryota</taxon>
        <taxon>Fungi</taxon>
        <taxon>Dikarya</taxon>
        <taxon>Basidiomycota</taxon>
        <taxon>Pucciniomycotina</taxon>
        <taxon>Pucciniomycetes</taxon>
        <taxon>Pucciniales</taxon>
        <taxon>Melampsoraceae</taxon>
        <taxon>Melampsora</taxon>
    </lineage>
</organism>
<gene>
    <name evidence="2" type="ORF">MELLADRAFT_69060</name>
</gene>
<evidence type="ECO:0000313" key="3">
    <source>
        <dbReference type="Proteomes" id="UP000001072"/>
    </source>
</evidence>
<dbReference type="HOGENOM" id="CLU_099514_0_0_1"/>
<dbReference type="Proteomes" id="UP000001072">
    <property type="component" value="Unassembled WGS sequence"/>
</dbReference>
<evidence type="ECO:0000313" key="2">
    <source>
        <dbReference type="EMBL" id="EGF98779.1"/>
    </source>
</evidence>
<name>F4S993_MELLP</name>
<keyword evidence="3" id="KW-1185">Reference proteome</keyword>
<feature type="region of interest" description="Disordered" evidence="1">
    <location>
        <begin position="137"/>
        <end position="158"/>
    </location>
</feature>
<evidence type="ECO:0000256" key="1">
    <source>
        <dbReference type="SAM" id="MobiDB-lite"/>
    </source>
</evidence>
<accession>F4S993</accession>
<protein>
    <submittedName>
        <fullName evidence="2">Uncharacterized protein</fullName>
    </submittedName>
</protein>
<sequence length="207" mass="23905">MASKESINQYFDKIPGSNKYHCRLCKGRGMTDTVKHAMGKLHRSKVAAAQKAQEQKNIQVAGLTADDRRMVGDNVGWNQLEEEIHMPDAGPVMEIDEDNEFDMEAWLKNLRDQAASPIKNESEEEDVRPFNWQHFLQHPDDEDQDSINSEDKDDKVEDIPLALENNDDTEANKWYPFSKMEVMNSIHLDWSAFDKNTKQPTMNHFLP</sequence>
<dbReference type="VEuPathDB" id="FungiDB:MELLADRAFT_69060"/>
<dbReference type="RefSeq" id="XP_007417919.1">
    <property type="nucleotide sequence ID" value="XM_007417857.1"/>
</dbReference>
<dbReference type="KEGG" id="mlr:MELLADRAFT_69060"/>